<dbReference type="GO" id="GO:0015074">
    <property type="term" value="P:DNA integration"/>
    <property type="evidence" value="ECO:0007669"/>
    <property type="project" value="InterPro"/>
</dbReference>
<evidence type="ECO:0000313" key="5">
    <source>
        <dbReference type="Proteomes" id="UP000235363"/>
    </source>
</evidence>
<dbReference type="InterPro" id="IPR048020">
    <property type="entry name" value="Transpos_IS3"/>
</dbReference>
<feature type="coiled-coil region" evidence="2">
    <location>
        <begin position="65"/>
        <end position="92"/>
    </location>
</feature>
<evidence type="ECO:0000256" key="2">
    <source>
        <dbReference type="SAM" id="Coils"/>
    </source>
</evidence>
<proteinExistence type="predicted"/>
<dbReference type="InterPro" id="IPR025948">
    <property type="entry name" value="HTH-like_dom"/>
</dbReference>
<dbReference type="InterPro" id="IPR050900">
    <property type="entry name" value="Transposase_IS3/IS150/IS904"/>
</dbReference>
<dbReference type="InterPro" id="IPR002514">
    <property type="entry name" value="Transposase_8"/>
</dbReference>
<comment type="caution">
    <text evidence="4">The sequence shown here is derived from an EMBL/GenBank/DDBJ whole genome shotgun (WGS) entry which is preliminary data.</text>
</comment>
<dbReference type="AlphaFoldDB" id="A0A2N6T196"/>
<dbReference type="GO" id="GO:0006313">
    <property type="term" value="P:DNA transposition"/>
    <property type="evidence" value="ECO:0007669"/>
    <property type="project" value="InterPro"/>
</dbReference>
<dbReference type="EMBL" id="PNHF01000003">
    <property type="protein sequence ID" value="PMC63093.1"/>
    <property type="molecule type" value="Genomic_DNA"/>
</dbReference>
<gene>
    <name evidence="4" type="ORF">CJ204_02345</name>
</gene>
<dbReference type="InterPro" id="IPR012337">
    <property type="entry name" value="RNaseH-like_sf"/>
</dbReference>
<dbReference type="GO" id="GO:0003677">
    <property type="term" value="F:DNA binding"/>
    <property type="evidence" value="ECO:0007669"/>
    <property type="project" value="InterPro"/>
</dbReference>
<keyword evidence="2" id="KW-0175">Coiled coil</keyword>
<organism evidence="4 5">
    <name type="scientific">Corynebacterium xerosis</name>
    <dbReference type="NCBI Taxonomy" id="1725"/>
    <lineage>
        <taxon>Bacteria</taxon>
        <taxon>Bacillati</taxon>
        <taxon>Actinomycetota</taxon>
        <taxon>Actinomycetes</taxon>
        <taxon>Mycobacteriales</taxon>
        <taxon>Corynebacteriaceae</taxon>
        <taxon>Corynebacterium</taxon>
    </lineage>
</organism>
<dbReference type="InterPro" id="IPR036388">
    <property type="entry name" value="WH-like_DNA-bd_sf"/>
</dbReference>
<dbReference type="InterPro" id="IPR009057">
    <property type="entry name" value="Homeodomain-like_sf"/>
</dbReference>
<dbReference type="InterPro" id="IPR036397">
    <property type="entry name" value="RNaseH_sf"/>
</dbReference>
<dbReference type="PROSITE" id="PS50994">
    <property type="entry name" value="INTEGRASE"/>
    <property type="match status" value="1"/>
</dbReference>
<dbReference type="Pfam" id="PF00665">
    <property type="entry name" value="rve"/>
    <property type="match status" value="1"/>
</dbReference>
<feature type="domain" description="Integrase catalytic" evidence="3">
    <location>
        <begin position="233"/>
        <end position="400"/>
    </location>
</feature>
<protein>
    <submittedName>
        <fullName evidence="4">IS3 family transposase</fullName>
    </submittedName>
</protein>
<dbReference type="Gene3D" id="1.10.10.10">
    <property type="entry name" value="Winged helix-like DNA-binding domain superfamily/Winged helix DNA-binding domain"/>
    <property type="match status" value="1"/>
</dbReference>
<name>A0A2N6T196_9CORY</name>
<dbReference type="NCBIfam" id="NF033516">
    <property type="entry name" value="transpos_IS3"/>
    <property type="match status" value="1"/>
</dbReference>
<dbReference type="PANTHER" id="PTHR46889">
    <property type="entry name" value="TRANSPOSASE INSF FOR INSERTION SEQUENCE IS3B-RELATED"/>
    <property type="match status" value="1"/>
</dbReference>
<comment type="function">
    <text evidence="1">Involved in the transposition of the insertion sequence.</text>
</comment>
<dbReference type="SUPFAM" id="SSF46689">
    <property type="entry name" value="Homeodomain-like"/>
    <property type="match status" value="1"/>
</dbReference>
<dbReference type="GO" id="GO:0004803">
    <property type="term" value="F:transposase activity"/>
    <property type="evidence" value="ECO:0007669"/>
    <property type="project" value="InterPro"/>
</dbReference>
<dbReference type="Proteomes" id="UP000235363">
    <property type="component" value="Unassembled WGS sequence"/>
</dbReference>
<dbReference type="Pfam" id="PF13276">
    <property type="entry name" value="HTH_21"/>
    <property type="match status" value="1"/>
</dbReference>
<dbReference type="InterPro" id="IPR001584">
    <property type="entry name" value="Integrase_cat-core"/>
</dbReference>
<evidence type="ECO:0000256" key="1">
    <source>
        <dbReference type="ARBA" id="ARBA00002286"/>
    </source>
</evidence>
<dbReference type="RefSeq" id="WP_102212045.1">
    <property type="nucleotide sequence ID" value="NZ_PNHF01000003.1"/>
</dbReference>
<dbReference type="Pfam" id="PF01527">
    <property type="entry name" value="HTH_Tnp_1"/>
    <property type="match status" value="1"/>
</dbReference>
<dbReference type="PANTHER" id="PTHR46889:SF5">
    <property type="entry name" value="INTEGRASE PROTEIN"/>
    <property type="match status" value="1"/>
</dbReference>
<dbReference type="Gene3D" id="3.30.420.10">
    <property type="entry name" value="Ribonuclease H-like superfamily/Ribonuclease H"/>
    <property type="match status" value="1"/>
</dbReference>
<evidence type="ECO:0000313" key="4">
    <source>
        <dbReference type="EMBL" id="PMC63093.1"/>
    </source>
</evidence>
<sequence length="410" mass="45739">MPQKYSPEFKARALKLIEERLRAEQCSGWVACTAVGEALGGISPHTLRNWWKQDRIDQGEAPGLNTAEAEEITKLRRENLELRRANEILRKASGFFRSGARPPHDEMIRFVDEHRDQFGVEAICRTLGATECGFMTSRGYRAAKTRPASARALRDDLLLEEIRRVHAQNYSVYGVRKMHHAMARAGWDIGRDQTARLMKRAGLEGVRRGRKPITTRPAAASDARPDLVERRFTAQRPNQLWVADITYVRIPTGFCYVAFITDVHSRKIVGWAVSSSLHTAGLPLLALEHALLSTGASRGHKGLIHHSDRGSQYVSLAYSEALITAGVSASVGTVGDSYDNALAETVNGLYKAELIHSKRLWESTEAVELATMGRVHWWNTQRLHEALGYTTPTEVEPVYTHHQNAASVAS</sequence>
<dbReference type="SUPFAM" id="SSF53098">
    <property type="entry name" value="Ribonuclease H-like"/>
    <property type="match status" value="1"/>
</dbReference>
<reference evidence="4 5" key="1">
    <citation type="submission" date="2017-09" db="EMBL/GenBank/DDBJ databases">
        <title>Bacterial strain isolated from the female urinary microbiota.</title>
        <authorList>
            <person name="Thomas-White K."/>
            <person name="Kumar N."/>
            <person name="Forster S."/>
            <person name="Putonti C."/>
            <person name="Lawley T."/>
            <person name="Wolfe A.J."/>
        </authorList>
    </citation>
    <scope>NUCLEOTIDE SEQUENCE [LARGE SCALE GENOMIC DNA]</scope>
    <source>
        <strain evidence="4 5">UMB0908</strain>
    </source>
</reference>
<accession>A0A2N6T196</accession>
<evidence type="ECO:0000259" key="3">
    <source>
        <dbReference type="PROSITE" id="PS50994"/>
    </source>
</evidence>